<evidence type="ECO:0000313" key="2">
    <source>
        <dbReference type="Proteomes" id="UP000315403"/>
    </source>
</evidence>
<comment type="caution">
    <text evidence="1">The sequence shown here is derived from an EMBL/GenBank/DDBJ whole genome shotgun (WGS) entry which is preliminary data.</text>
</comment>
<sequence length="117" mass="13450">MIEPVKVSSTLCASLALLAVRKRAWSFERLGHELGVEATLIRKSWQHLLENAWRQFPEERLSKHAWQPDASIKAMIALAAYRYGSGQMAAVARQYGVPVQRVRYWRRILLSRAAQVF</sequence>
<accession>A0A543PZQ0</accession>
<evidence type="ECO:0000313" key="1">
    <source>
        <dbReference type="EMBL" id="TQN49542.1"/>
    </source>
</evidence>
<dbReference type="Proteomes" id="UP000315403">
    <property type="component" value="Unassembled WGS sequence"/>
</dbReference>
<gene>
    <name evidence="1" type="ORF">DLNHIDIE_03193</name>
</gene>
<dbReference type="RefSeq" id="WP_142089879.1">
    <property type="nucleotide sequence ID" value="NZ_SZUV01000004.1"/>
</dbReference>
<protein>
    <submittedName>
        <fullName evidence="1">Uncharacterized protein</fullName>
    </submittedName>
</protein>
<reference evidence="1 2" key="1">
    <citation type="submission" date="2019-03" db="EMBL/GenBank/DDBJ databases">
        <title>New insights into Acidothiobacillus thiooxidans sulfur metabolism through coupled gene expression, solution geochemistry, microscopy and spectroscopy analyses.</title>
        <authorList>
            <person name="Camacho D."/>
            <person name="Frazao R."/>
            <person name="Fouillen A."/>
            <person name="Nanci A."/>
            <person name="Lang B.F."/>
            <person name="Apte S.C."/>
            <person name="Baron C."/>
            <person name="Warren L.A."/>
        </authorList>
    </citation>
    <scope>NUCLEOTIDE SEQUENCE [LARGE SCALE GENOMIC DNA]</scope>
    <source>
        <strain evidence="1 2">ATCC 19377</strain>
    </source>
</reference>
<proteinExistence type="predicted"/>
<organism evidence="1 2">
    <name type="scientific">Acidithiobacillus thiooxidans ATCC 19377</name>
    <dbReference type="NCBI Taxonomy" id="637390"/>
    <lineage>
        <taxon>Bacteria</taxon>
        <taxon>Pseudomonadati</taxon>
        <taxon>Pseudomonadota</taxon>
        <taxon>Acidithiobacillia</taxon>
        <taxon>Acidithiobacillales</taxon>
        <taxon>Acidithiobacillaceae</taxon>
        <taxon>Acidithiobacillus</taxon>
    </lineage>
</organism>
<dbReference type="EMBL" id="SZUV01000004">
    <property type="protein sequence ID" value="TQN49542.1"/>
    <property type="molecule type" value="Genomic_DNA"/>
</dbReference>
<dbReference type="AlphaFoldDB" id="A0A543PZQ0"/>
<name>A0A543PZQ0_ACITH</name>